<organism evidence="2 3">
    <name type="scientific">Cricetulus griseus</name>
    <name type="common">Chinese hamster</name>
    <name type="synonym">Cricetulus barabensis griseus</name>
    <dbReference type="NCBI Taxonomy" id="10029"/>
    <lineage>
        <taxon>Eukaryota</taxon>
        <taxon>Metazoa</taxon>
        <taxon>Chordata</taxon>
        <taxon>Craniata</taxon>
        <taxon>Vertebrata</taxon>
        <taxon>Euteleostomi</taxon>
        <taxon>Mammalia</taxon>
        <taxon>Eutheria</taxon>
        <taxon>Euarchontoglires</taxon>
        <taxon>Glires</taxon>
        <taxon>Rodentia</taxon>
        <taxon>Myomorpha</taxon>
        <taxon>Muroidea</taxon>
        <taxon>Cricetidae</taxon>
        <taxon>Cricetinae</taxon>
        <taxon>Cricetulus</taxon>
    </lineage>
</organism>
<feature type="compositionally biased region" description="Polar residues" evidence="1">
    <location>
        <begin position="1"/>
        <end position="19"/>
    </location>
</feature>
<reference evidence="3" key="1">
    <citation type="journal article" date="2011" name="Nat. Biotechnol.">
        <title>The genomic sequence of the Chinese hamster ovary (CHO)-K1 cell line.</title>
        <authorList>
            <person name="Xu X."/>
            <person name="Nagarajan H."/>
            <person name="Lewis N.E."/>
            <person name="Pan S."/>
            <person name="Cai Z."/>
            <person name="Liu X."/>
            <person name="Chen W."/>
            <person name="Xie M."/>
            <person name="Wang W."/>
            <person name="Hammond S."/>
            <person name="Andersen M.R."/>
            <person name="Neff N."/>
            <person name="Passarelli B."/>
            <person name="Koh W."/>
            <person name="Fan H.C."/>
            <person name="Wang J."/>
            <person name="Gui Y."/>
            <person name="Lee K.H."/>
            <person name="Betenbaugh M.J."/>
            <person name="Quake S.R."/>
            <person name="Famili I."/>
            <person name="Palsson B.O."/>
            <person name="Wang J."/>
        </authorList>
    </citation>
    <scope>NUCLEOTIDE SEQUENCE [LARGE SCALE GENOMIC DNA]</scope>
    <source>
        <strain evidence="3">CHO K1 cell line</strain>
    </source>
</reference>
<proteinExistence type="predicted"/>
<evidence type="ECO:0000256" key="1">
    <source>
        <dbReference type="SAM" id="MobiDB-lite"/>
    </source>
</evidence>
<feature type="region of interest" description="Disordered" evidence="1">
    <location>
        <begin position="1"/>
        <end position="33"/>
    </location>
</feature>
<gene>
    <name evidence="2" type="ORF">I79_020646</name>
</gene>
<dbReference type="AlphaFoldDB" id="G3IAM1"/>
<name>G3IAM1_CRIGR</name>
<protein>
    <submittedName>
        <fullName evidence="2">Uncharacterized protein</fullName>
    </submittedName>
</protein>
<evidence type="ECO:0000313" key="2">
    <source>
        <dbReference type="EMBL" id="EGW13413.1"/>
    </source>
</evidence>
<evidence type="ECO:0000313" key="3">
    <source>
        <dbReference type="Proteomes" id="UP000001075"/>
    </source>
</evidence>
<dbReference type="EMBL" id="JH001728">
    <property type="protein sequence ID" value="EGW13413.1"/>
    <property type="molecule type" value="Genomic_DNA"/>
</dbReference>
<sequence length="62" mass="6910">MNRNHSGNNVAPSSNNSHVLASPSIEDKWKDPPQVPWSQGHFSLDVLSTEKLNPHPWGIYCS</sequence>
<dbReference type="InParanoid" id="G3IAM1"/>
<dbReference type="Proteomes" id="UP000001075">
    <property type="component" value="Unassembled WGS sequence"/>
</dbReference>
<accession>G3IAM1</accession>